<dbReference type="Proteomes" id="UP000334019">
    <property type="component" value="Chromosome"/>
</dbReference>
<evidence type="ECO:0000256" key="1">
    <source>
        <dbReference type="ARBA" id="ARBA00022448"/>
    </source>
</evidence>
<keyword evidence="2" id="KW-0547">Nucleotide-binding</keyword>
<dbReference type="KEGG" id="atq:GH723_15795"/>
<dbReference type="GO" id="GO:0005886">
    <property type="term" value="C:plasma membrane"/>
    <property type="evidence" value="ECO:0007669"/>
    <property type="project" value="TreeGrafter"/>
</dbReference>
<gene>
    <name evidence="5" type="ORF">GH723_15795</name>
</gene>
<dbReference type="PROSITE" id="PS50893">
    <property type="entry name" value="ABC_TRANSPORTER_2"/>
    <property type="match status" value="1"/>
</dbReference>
<dbReference type="InterPro" id="IPR017871">
    <property type="entry name" value="ABC_transporter-like_CS"/>
</dbReference>
<dbReference type="InterPro" id="IPR027417">
    <property type="entry name" value="P-loop_NTPase"/>
</dbReference>
<dbReference type="PROSITE" id="PS00211">
    <property type="entry name" value="ABC_TRANSPORTER_1"/>
    <property type="match status" value="1"/>
</dbReference>
<protein>
    <submittedName>
        <fullName evidence="5">ATP-binding cassette domain-containing protein</fullName>
    </submittedName>
</protein>
<reference evidence="5 6" key="1">
    <citation type="submission" date="2019-11" db="EMBL/GenBank/DDBJ databases">
        <authorList>
            <person name="He Y."/>
        </authorList>
    </citation>
    <scope>NUCLEOTIDE SEQUENCE [LARGE SCALE GENOMIC DNA]</scope>
    <source>
        <strain evidence="5 6">SCSIO 58843</strain>
    </source>
</reference>
<evidence type="ECO:0000313" key="5">
    <source>
        <dbReference type="EMBL" id="QGG96446.1"/>
    </source>
</evidence>
<keyword evidence="6" id="KW-1185">Reference proteome</keyword>
<sequence length="277" mass="29749">MPADAALASVEPTPGVAKPDPILVVDDVSRSFGGLRAVDVTHLEVQRGTITSVIGPNGAGKTTLFNLLTGFDDADSGRWTLDGTALHRRRPHNIARAGMVRTFQLTKALSKMTVIDNLMLGATDQVGEGMISALLPFRWGSQETEVRERADRLLERFRLAHMRDEYAGTLSGGQRKLLEMARALMVEPKVILLDEPMAGVNPALVQSLLGHVTDLRDEGVTVIFIEHDMDVVMGISDWVVCLAQGAVISEGLPQAVGSDPKVIDAYLGGHHGDGGDL</sequence>
<dbReference type="GO" id="GO:0016887">
    <property type="term" value="F:ATP hydrolysis activity"/>
    <property type="evidence" value="ECO:0007669"/>
    <property type="project" value="InterPro"/>
</dbReference>
<name>A0A5Q2RPS8_9ACTN</name>
<accession>A0A5Q2RPS8</accession>
<dbReference type="InterPro" id="IPR003439">
    <property type="entry name" value="ABC_transporter-like_ATP-bd"/>
</dbReference>
<dbReference type="InterPro" id="IPR051120">
    <property type="entry name" value="ABC_AA/LPS_Transport"/>
</dbReference>
<dbReference type="SMART" id="SM00382">
    <property type="entry name" value="AAA"/>
    <property type="match status" value="1"/>
</dbReference>
<dbReference type="InterPro" id="IPR032823">
    <property type="entry name" value="BCA_ABC_TP_C"/>
</dbReference>
<evidence type="ECO:0000256" key="3">
    <source>
        <dbReference type="ARBA" id="ARBA00022840"/>
    </source>
</evidence>
<organism evidence="5 6">
    <name type="scientific">Actinomarinicola tropica</name>
    <dbReference type="NCBI Taxonomy" id="2789776"/>
    <lineage>
        <taxon>Bacteria</taxon>
        <taxon>Bacillati</taxon>
        <taxon>Actinomycetota</taxon>
        <taxon>Acidimicrobiia</taxon>
        <taxon>Acidimicrobiales</taxon>
        <taxon>Iamiaceae</taxon>
        <taxon>Actinomarinicola</taxon>
    </lineage>
</organism>
<dbReference type="Pfam" id="PF00005">
    <property type="entry name" value="ABC_tran"/>
    <property type="match status" value="1"/>
</dbReference>
<dbReference type="EMBL" id="CP045851">
    <property type="protein sequence ID" value="QGG96446.1"/>
    <property type="molecule type" value="Genomic_DNA"/>
</dbReference>
<dbReference type="Pfam" id="PF12399">
    <property type="entry name" value="BCA_ABC_TP_C"/>
    <property type="match status" value="1"/>
</dbReference>
<dbReference type="SUPFAM" id="SSF52540">
    <property type="entry name" value="P-loop containing nucleoside triphosphate hydrolases"/>
    <property type="match status" value="1"/>
</dbReference>
<evidence type="ECO:0000256" key="2">
    <source>
        <dbReference type="ARBA" id="ARBA00022741"/>
    </source>
</evidence>
<keyword evidence="3 5" id="KW-0067">ATP-binding</keyword>
<dbReference type="InterPro" id="IPR003593">
    <property type="entry name" value="AAA+_ATPase"/>
</dbReference>
<dbReference type="FunFam" id="3.40.50.300:FF:000421">
    <property type="entry name" value="Branched-chain amino acid ABC transporter ATP-binding protein"/>
    <property type="match status" value="1"/>
</dbReference>
<proteinExistence type="predicted"/>
<dbReference type="RefSeq" id="WP_153760550.1">
    <property type="nucleotide sequence ID" value="NZ_CP045851.1"/>
</dbReference>
<dbReference type="CDD" id="cd03219">
    <property type="entry name" value="ABC_Mj1267_LivG_branched"/>
    <property type="match status" value="1"/>
</dbReference>
<dbReference type="AlphaFoldDB" id="A0A5Q2RPS8"/>
<keyword evidence="1" id="KW-0813">Transport</keyword>
<dbReference type="PANTHER" id="PTHR45772:SF9">
    <property type="entry name" value="CONSERVED COMPONENT OF ABC TRANSPORTER FOR NATURAL AMINO ACIDS"/>
    <property type="match status" value="1"/>
</dbReference>
<evidence type="ECO:0000259" key="4">
    <source>
        <dbReference type="PROSITE" id="PS50893"/>
    </source>
</evidence>
<feature type="domain" description="ABC transporter" evidence="4">
    <location>
        <begin position="23"/>
        <end position="269"/>
    </location>
</feature>
<evidence type="ECO:0000313" key="6">
    <source>
        <dbReference type="Proteomes" id="UP000334019"/>
    </source>
</evidence>
<dbReference type="PANTHER" id="PTHR45772">
    <property type="entry name" value="CONSERVED COMPONENT OF ABC TRANSPORTER FOR NATURAL AMINO ACIDS-RELATED"/>
    <property type="match status" value="1"/>
</dbReference>
<dbReference type="Gene3D" id="3.40.50.300">
    <property type="entry name" value="P-loop containing nucleotide triphosphate hydrolases"/>
    <property type="match status" value="1"/>
</dbReference>
<dbReference type="GO" id="GO:0005524">
    <property type="term" value="F:ATP binding"/>
    <property type="evidence" value="ECO:0007669"/>
    <property type="project" value="UniProtKB-KW"/>
</dbReference>